<comment type="caution">
    <text evidence="8">The sequence shown here is derived from an EMBL/GenBank/DDBJ whole genome shotgun (WGS) entry which is preliminary data.</text>
</comment>
<keyword evidence="2" id="KW-0862">Zinc</keyword>
<dbReference type="AlphaFoldDB" id="A0A225AAH9"/>
<dbReference type="Gene3D" id="4.10.240.10">
    <property type="entry name" value="Zn(2)-C6 fungal-type DNA-binding domain"/>
    <property type="match status" value="1"/>
</dbReference>
<keyword evidence="6" id="KW-0539">Nucleus</keyword>
<dbReference type="Proteomes" id="UP000214365">
    <property type="component" value="Unassembled WGS sequence"/>
</dbReference>
<dbReference type="InterPro" id="IPR007219">
    <property type="entry name" value="XnlR_reg_dom"/>
</dbReference>
<name>A0A225AAH9_TALAT</name>
<dbReference type="CDD" id="cd12148">
    <property type="entry name" value="fungal_TF_MHR"/>
    <property type="match status" value="1"/>
</dbReference>
<evidence type="ECO:0000256" key="6">
    <source>
        <dbReference type="ARBA" id="ARBA00023242"/>
    </source>
</evidence>
<dbReference type="GO" id="GO:0006351">
    <property type="term" value="P:DNA-templated transcription"/>
    <property type="evidence" value="ECO:0007669"/>
    <property type="project" value="InterPro"/>
</dbReference>
<keyword evidence="9" id="KW-1185">Reference proteome</keyword>
<proteinExistence type="predicted"/>
<evidence type="ECO:0000256" key="1">
    <source>
        <dbReference type="ARBA" id="ARBA00022723"/>
    </source>
</evidence>
<keyword evidence="1" id="KW-0479">Metal-binding</keyword>
<dbReference type="GO" id="GO:0000981">
    <property type="term" value="F:DNA-binding transcription factor activity, RNA polymerase II-specific"/>
    <property type="evidence" value="ECO:0007669"/>
    <property type="project" value="InterPro"/>
</dbReference>
<gene>
    <name evidence="8" type="ORF">UA08_07632</name>
</gene>
<dbReference type="CDD" id="cd00067">
    <property type="entry name" value="GAL4"/>
    <property type="match status" value="1"/>
</dbReference>
<dbReference type="SUPFAM" id="SSF57701">
    <property type="entry name" value="Zn2/Cys6 DNA-binding domain"/>
    <property type="match status" value="1"/>
</dbReference>
<keyword evidence="4" id="KW-0238">DNA-binding</keyword>
<evidence type="ECO:0000313" key="8">
    <source>
        <dbReference type="EMBL" id="OKL57150.1"/>
    </source>
</evidence>
<dbReference type="Pfam" id="PF04082">
    <property type="entry name" value="Fungal_trans"/>
    <property type="match status" value="1"/>
</dbReference>
<dbReference type="RefSeq" id="XP_020117271.1">
    <property type="nucleotide sequence ID" value="XM_020262547.1"/>
</dbReference>
<dbReference type="SMART" id="SM00906">
    <property type="entry name" value="Fungal_trans"/>
    <property type="match status" value="1"/>
</dbReference>
<dbReference type="GO" id="GO:0003677">
    <property type="term" value="F:DNA binding"/>
    <property type="evidence" value="ECO:0007669"/>
    <property type="project" value="UniProtKB-KW"/>
</dbReference>
<dbReference type="PANTHER" id="PTHR47171:SF4">
    <property type="entry name" value="ACETAMIDASE REGULATORY PROTEIN"/>
    <property type="match status" value="1"/>
</dbReference>
<dbReference type="EMBL" id="LFMY01000012">
    <property type="protein sequence ID" value="OKL57150.1"/>
    <property type="molecule type" value="Genomic_DNA"/>
</dbReference>
<dbReference type="GO" id="GO:0008270">
    <property type="term" value="F:zinc ion binding"/>
    <property type="evidence" value="ECO:0007669"/>
    <property type="project" value="InterPro"/>
</dbReference>
<dbReference type="InterPro" id="IPR052073">
    <property type="entry name" value="Amide_Lactam_Regulators"/>
</dbReference>
<sequence length="620" mass="70019">MEVRPPATQFDRNTGTSTGGYRRKLNTSCWMCRKRKVRCDATADKPCTACNRAGIECRAHPNQLQPVRARRRRAAAQTSPVTVSSPLQAEINPPLNSNLSRFFEAGIISSNWSGFEENGTFRNVYIGTDVANLHHLVQDHDEHEHEHAGSNFLCYPFPAIRDELPWKPHPDMIGRHHYLTAESINDLSSFPVRPVRDALVETYFRDIHPGFPVIDEADFRRRYADPKDPPPLLTFQAILLAAARITDHPQVAASRAMTTATLYRRAKTLFDLRHESDRVDLIQAALHLAWYTENPDTVASNAYYWIGNATRIAFGMALHRTPSLRYVPPQRIRYYRKYKKIWWMLLYSEVMLALEYGRPCMIRAEDFDVGPLEEDEDFKNMDDSEDTLVNRNFCFVLADISLVALDVVSLRAPRGKHPTDLNVERRLGQVAMRIPASHDVWSCQLRLVYNLVVLVVYRTSSEGVAARLCSEAASNILTTFEAMVAQGTLRLCHPQSSITALMGAAIQFAREVRAAVVKGAIVTAISTQGQLERLLVPADALSPYFANIEAVCRLCKSLNERAGMLIRECQAQNSTSLSTSQLPVKASIDWEDIMTNYRMSNVGSGLEIDDWLNDYNIVEC</sequence>
<keyword evidence="5" id="KW-0804">Transcription</keyword>
<evidence type="ECO:0000256" key="4">
    <source>
        <dbReference type="ARBA" id="ARBA00023125"/>
    </source>
</evidence>
<evidence type="ECO:0000256" key="3">
    <source>
        <dbReference type="ARBA" id="ARBA00023015"/>
    </source>
</evidence>
<evidence type="ECO:0000259" key="7">
    <source>
        <dbReference type="PROSITE" id="PS50048"/>
    </source>
</evidence>
<organism evidence="8 9">
    <name type="scientific">Talaromyces atroroseus</name>
    <dbReference type="NCBI Taxonomy" id="1441469"/>
    <lineage>
        <taxon>Eukaryota</taxon>
        <taxon>Fungi</taxon>
        <taxon>Dikarya</taxon>
        <taxon>Ascomycota</taxon>
        <taxon>Pezizomycotina</taxon>
        <taxon>Eurotiomycetes</taxon>
        <taxon>Eurotiomycetidae</taxon>
        <taxon>Eurotiales</taxon>
        <taxon>Trichocomaceae</taxon>
        <taxon>Talaromyces</taxon>
        <taxon>Talaromyces sect. Trachyspermi</taxon>
    </lineage>
</organism>
<reference evidence="8 9" key="1">
    <citation type="submission" date="2015-06" db="EMBL/GenBank/DDBJ databases">
        <title>Talaromyces atroroseus IBT 11181 draft genome.</title>
        <authorList>
            <person name="Rasmussen K.B."/>
            <person name="Rasmussen S."/>
            <person name="Petersen B."/>
            <person name="Sicheritz-Ponten T."/>
            <person name="Mortensen U.H."/>
            <person name="Thrane U."/>
        </authorList>
    </citation>
    <scope>NUCLEOTIDE SEQUENCE [LARGE SCALE GENOMIC DNA]</scope>
    <source>
        <strain evidence="8 9">IBT 11181</strain>
    </source>
</reference>
<dbReference type="InterPro" id="IPR036864">
    <property type="entry name" value="Zn2-C6_fun-type_DNA-bd_sf"/>
</dbReference>
<dbReference type="SMART" id="SM00066">
    <property type="entry name" value="GAL4"/>
    <property type="match status" value="1"/>
</dbReference>
<evidence type="ECO:0000256" key="5">
    <source>
        <dbReference type="ARBA" id="ARBA00023163"/>
    </source>
</evidence>
<dbReference type="Pfam" id="PF00172">
    <property type="entry name" value="Zn_clus"/>
    <property type="match status" value="1"/>
</dbReference>
<accession>A0A225AAH9</accession>
<dbReference type="OrthoDB" id="39175at2759"/>
<protein>
    <recommendedName>
        <fullName evidence="7">Zn(2)-C6 fungal-type domain-containing protein</fullName>
    </recommendedName>
</protein>
<dbReference type="PANTHER" id="PTHR47171">
    <property type="entry name" value="FARA-RELATED"/>
    <property type="match status" value="1"/>
</dbReference>
<dbReference type="GeneID" id="31007388"/>
<feature type="domain" description="Zn(2)-C6 fungal-type" evidence="7">
    <location>
        <begin position="28"/>
        <end position="59"/>
    </location>
</feature>
<evidence type="ECO:0000256" key="2">
    <source>
        <dbReference type="ARBA" id="ARBA00022833"/>
    </source>
</evidence>
<dbReference type="PROSITE" id="PS00463">
    <property type="entry name" value="ZN2_CY6_FUNGAL_1"/>
    <property type="match status" value="1"/>
</dbReference>
<dbReference type="PROSITE" id="PS50048">
    <property type="entry name" value="ZN2_CY6_FUNGAL_2"/>
    <property type="match status" value="1"/>
</dbReference>
<dbReference type="InterPro" id="IPR001138">
    <property type="entry name" value="Zn2Cys6_DnaBD"/>
</dbReference>
<keyword evidence="3" id="KW-0805">Transcription regulation</keyword>
<evidence type="ECO:0000313" key="9">
    <source>
        <dbReference type="Proteomes" id="UP000214365"/>
    </source>
</evidence>